<dbReference type="InterPro" id="IPR042184">
    <property type="entry name" value="YqeY/Aim41_N"/>
</dbReference>
<dbReference type="SUPFAM" id="SSF89095">
    <property type="entry name" value="GatB/YqeY motif"/>
    <property type="match status" value="1"/>
</dbReference>
<dbReference type="Pfam" id="PF09424">
    <property type="entry name" value="YqeY"/>
    <property type="match status" value="1"/>
</dbReference>
<comment type="caution">
    <text evidence="1">The sequence shown here is derived from an EMBL/GenBank/DDBJ whole genome shotgun (WGS) entry which is preliminary data.</text>
</comment>
<dbReference type="GO" id="GO:0016884">
    <property type="term" value="F:carbon-nitrogen ligase activity, with glutamine as amido-N-donor"/>
    <property type="evidence" value="ECO:0007669"/>
    <property type="project" value="InterPro"/>
</dbReference>
<dbReference type="InterPro" id="IPR023168">
    <property type="entry name" value="GatB_Yqey_C_2"/>
</dbReference>
<dbReference type="InterPro" id="IPR003789">
    <property type="entry name" value="Asn/Gln_tRNA_amidoTrase-B-like"/>
</dbReference>
<dbReference type="eggNOG" id="COG1610">
    <property type="taxonomic scope" value="Bacteria"/>
</dbReference>
<dbReference type="AlphaFoldDB" id="A0A0B0EL64"/>
<sequence>MVKERITKEIKDAMRSGEKLRVSVLRMVLADIINVEKSGKDFEHIDVIRGYAKKLKKTIEEYERLHIQDKITSYNEELKIVEEFLPKQMSDEELRKVVTELLDSEKPGDMGMAMKIVMGKYKDIADGKKVQALVREIFL</sequence>
<protein>
    <recommendedName>
        <fullName evidence="3">Yqey-like protein</fullName>
    </recommendedName>
</protein>
<dbReference type="Proteomes" id="UP000030652">
    <property type="component" value="Unassembled WGS sequence"/>
</dbReference>
<dbReference type="PANTHER" id="PTHR28055">
    <property type="entry name" value="ALTERED INHERITANCE OF MITOCHONDRIA PROTEIN 41, MITOCHONDRIAL"/>
    <property type="match status" value="1"/>
</dbReference>
<reference evidence="1 2" key="1">
    <citation type="submission" date="2014-10" db="EMBL/GenBank/DDBJ databases">
        <title>Draft genome of anammox bacterium scalindua brodae, obtained using differential coverage binning of sequence data from two enrichment reactors.</title>
        <authorList>
            <person name="Speth D.R."/>
            <person name="Russ L."/>
            <person name="Kartal B."/>
            <person name="Op den Camp H.J."/>
            <person name="Dutilh B.E."/>
            <person name="Jetten M.S."/>
        </authorList>
    </citation>
    <scope>NUCLEOTIDE SEQUENCE [LARGE SCALE GENOMIC DNA]</scope>
    <source>
        <strain evidence="1">RU1</strain>
    </source>
</reference>
<dbReference type="Gene3D" id="1.10.1510.10">
    <property type="entry name" value="Uncharacterised protein YqeY/AIM41 PF09424, N-terminal domain"/>
    <property type="match status" value="1"/>
</dbReference>
<dbReference type="InterPro" id="IPR019004">
    <property type="entry name" value="YqeY/Aim41"/>
</dbReference>
<accession>A0A0B0EL64</accession>
<dbReference type="Gene3D" id="1.10.10.410">
    <property type="match status" value="1"/>
</dbReference>
<gene>
    <name evidence="1" type="ORF">SCABRO_00369</name>
</gene>
<evidence type="ECO:0008006" key="3">
    <source>
        <dbReference type="Google" id="ProtNLM"/>
    </source>
</evidence>
<evidence type="ECO:0000313" key="2">
    <source>
        <dbReference type="Proteomes" id="UP000030652"/>
    </source>
</evidence>
<dbReference type="PANTHER" id="PTHR28055:SF1">
    <property type="entry name" value="ALTERED INHERITANCE OF MITOCHONDRIA PROTEIN 41, MITOCHONDRIAL"/>
    <property type="match status" value="1"/>
</dbReference>
<name>A0A0B0EL64_9BACT</name>
<proteinExistence type="predicted"/>
<dbReference type="EMBL" id="JRYO01000033">
    <property type="protein sequence ID" value="KHE93812.1"/>
    <property type="molecule type" value="Genomic_DNA"/>
</dbReference>
<evidence type="ECO:0000313" key="1">
    <source>
        <dbReference type="EMBL" id="KHE93812.1"/>
    </source>
</evidence>
<organism evidence="1 2">
    <name type="scientific">Candidatus Scalindua brodae</name>
    <dbReference type="NCBI Taxonomy" id="237368"/>
    <lineage>
        <taxon>Bacteria</taxon>
        <taxon>Pseudomonadati</taxon>
        <taxon>Planctomycetota</taxon>
        <taxon>Candidatus Brocadiia</taxon>
        <taxon>Candidatus Brocadiales</taxon>
        <taxon>Candidatus Scalinduaceae</taxon>
        <taxon>Candidatus Scalindua</taxon>
    </lineage>
</organism>